<evidence type="ECO:0000256" key="10">
    <source>
        <dbReference type="ARBA" id="ARBA00023136"/>
    </source>
</evidence>
<dbReference type="FunFam" id="1.10.3720.10:FF:000033">
    <property type="entry name" value="Polar amino acid ABC transporter permease"/>
    <property type="match status" value="1"/>
</dbReference>
<comment type="similarity">
    <text evidence="3">Belongs to the binding-protein-dependent transport system permease family. HisMQ subfamily.</text>
</comment>
<evidence type="ECO:0000259" key="12">
    <source>
        <dbReference type="PROSITE" id="PS50928"/>
    </source>
</evidence>
<feature type="domain" description="ABC transmembrane type-1" evidence="12">
    <location>
        <begin position="80"/>
        <end position="267"/>
    </location>
</feature>
<evidence type="ECO:0000256" key="3">
    <source>
        <dbReference type="ARBA" id="ARBA00010072"/>
    </source>
</evidence>
<keyword evidence="7 11" id="KW-0812">Transmembrane</keyword>
<reference evidence="13 14" key="1">
    <citation type="submission" date="2015-05" db="EMBL/GenBank/DDBJ databases">
        <title>Photobacterium galathea sp. nov.</title>
        <authorList>
            <person name="Machado H."/>
            <person name="Gram L."/>
        </authorList>
    </citation>
    <scope>NUCLEOTIDE SEQUENCE [LARGE SCALE GENOMIC DNA]</scope>
    <source>
        <strain evidence="13 14">CGMCC 1.12159</strain>
    </source>
</reference>
<dbReference type="STRING" id="1195763.ABT56_19815"/>
<name>A0A0J1GUM7_9GAMM</name>
<keyword evidence="9 11" id="KW-1133">Transmembrane helix</keyword>
<comment type="subcellular location">
    <subcellularLocation>
        <location evidence="2">Cell inner membrane</location>
        <topology evidence="2">Multi-pass membrane protein</topology>
    </subcellularLocation>
    <subcellularLocation>
        <location evidence="11">Cell membrane</location>
        <topology evidence="11">Multi-pass membrane protein</topology>
    </subcellularLocation>
</comment>
<dbReference type="OrthoDB" id="9809799at2"/>
<dbReference type="GO" id="GO:0043190">
    <property type="term" value="C:ATP-binding cassette (ABC) transporter complex"/>
    <property type="evidence" value="ECO:0007669"/>
    <property type="project" value="InterPro"/>
</dbReference>
<evidence type="ECO:0000256" key="7">
    <source>
        <dbReference type="ARBA" id="ARBA00022692"/>
    </source>
</evidence>
<dbReference type="GO" id="GO:0022857">
    <property type="term" value="F:transmembrane transporter activity"/>
    <property type="evidence" value="ECO:0007669"/>
    <property type="project" value="InterPro"/>
</dbReference>
<gene>
    <name evidence="13" type="ORF">ABT56_19815</name>
</gene>
<keyword evidence="6" id="KW-1003">Cell membrane</keyword>
<dbReference type="NCBIfam" id="TIGR01726">
    <property type="entry name" value="HEQRo_perm_3TM"/>
    <property type="match status" value="1"/>
</dbReference>
<keyword evidence="5 11" id="KW-0813">Transport</keyword>
<dbReference type="InterPro" id="IPR010065">
    <property type="entry name" value="AA_ABC_transptr_permease_3TM"/>
</dbReference>
<dbReference type="SUPFAM" id="SSF161098">
    <property type="entry name" value="MetI-like"/>
    <property type="match status" value="1"/>
</dbReference>
<dbReference type="InterPro" id="IPR043429">
    <property type="entry name" value="ArtM/GltK/GlnP/TcyL/YhdX-like"/>
</dbReference>
<dbReference type="InterPro" id="IPR000515">
    <property type="entry name" value="MetI-like"/>
</dbReference>
<sequence>MSQSCLPHHSGSATAPLIRKILKPFLSGLLQIGLVAAAIFWLLQSGAEAMDYRWQWYRIPQYLWFVEDGEWFPAELLEGLMVTLHISAVSLIATLLIGLTAALLRLSDSIVGRGLARGYVELIRNTPLLVQIYLLYFVFGPVLGLERFTTAVLALSLFQGAYTAEIFRAGLLSISRGQFEAADSLGLSKIDSYRYVILPQVFRRILPPLTNEAVSLVKNSSIVSVMAIFDLTTEGRNIVADTAMPFEVWFTVAAIYLCVTLLLSGLAAWLEHKLNVSK</sequence>
<dbReference type="Proteomes" id="UP000036097">
    <property type="component" value="Unassembled WGS sequence"/>
</dbReference>
<evidence type="ECO:0000256" key="8">
    <source>
        <dbReference type="ARBA" id="ARBA00022970"/>
    </source>
</evidence>
<evidence type="ECO:0000313" key="14">
    <source>
        <dbReference type="Proteomes" id="UP000036097"/>
    </source>
</evidence>
<accession>A0A0J1GUM7</accession>
<evidence type="ECO:0000256" key="6">
    <source>
        <dbReference type="ARBA" id="ARBA00022475"/>
    </source>
</evidence>
<evidence type="ECO:0000256" key="5">
    <source>
        <dbReference type="ARBA" id="ARBA00022448"/>
    </source>
</evidence>
<evidence type="ECO:0000256" key="9">
    <source>
        <dbReference type="ARBA" id="ARBA00022989"/>
    </source>
</evidence>
<dbReference type="CDD" id="cd06261">
    <property type="entry name" value="TM_PBP2"/>
    <property type="match status" value="1"/>
</dbReference>
<dbReference type="PATRIC" id="fig|1195763.3.peg.4241"/>
<feature type="transmembrane region" description="Helical" evidence="11">
    <location>
        <begin position="127"/>
        <end position="145"/>
    </location>
</feature>
<dbReference type="Pfam" id="PF00528">
    <property type="entry name" value="BPD_transp_1"/>
    <property type="match status" value="1"/>
</dbReference>
<proteinExistence type="inferred from homology"/>
<protein>
    <recommendedName>
        <fullName evidence="4">Putative glutamine transport system permease protein GlnP</fullName>
    </recommendedName>
</protein>
<evidence type="ECO:0000256" key="1">
    <source>
        <dbReference type="ARBA" id="ARBA00003159"/>
    </source>
</evidence>
<feature type="transmembrane region" description="Helical" evidence="11">
    <location>
        <begin position="82"/>
        <end position="106"/>
    </location>
</feature>
<keyword evidence="10 11" id="KW-0472">Membrane</keyword>
<evidence type="ECO:0000313" key="13">
    <source>
        <dbReference type="EMBL" id="KLV03371.1"/>
    </source>
</evidence>
<comment type="caution">
    <text evidence="13">The sequence shown here is derived from an EMBL/GenBank/DDBJ whole genome shotgun (WGS) entry which is preliminary data.</text>
</comment>
<dbReference type="Gene3D" id="1.10.3720.10">
    <property type="entry name" value="MetI-like"/>
    <property type="match status" value="1"/>
</dbReference>
<dbReference type="GO" id="GO:0006865">
    <property type="term" value="P:amino acid transport"/>
    <property type="evidence" value="ECO:0007669"/>
    <property type="project" value="UniProtKB-KW"/>
</dbReference>
<dbReference type="PANTHER" id="PTHR30614:SF20">
    <property type="entry name" value="GLUTAMINE TRANSPORT SYSTEM PERMEASE PROTEIN GLNP"/>
    <property type="match status" value="1"/>
</dbReference>
<evidence type="ECO:0000256" key="2">
    <source>
        <dbReference type="ARBA" id="ARBA00004429"/>
    </source>
</evidence>
<keyword evidence="14" id="KW-1185">Reference proteome</keyword>
<dbReference type="InterPro" id="IPR035906">
    <property type="entry name" value="MetI-like_sf"/>
</dbReference>
<dbReference type="RefSeq" id="WP_047880641.1">
    <property type="nucleotide sequence ID" value="NZ_LDOT01000034.1"/>
</dbReference>
<evidence type="ECO:0000256" key="4">
    <source>
        <dbReference type="ARBA" id="ARBA00016506"/>
    </source>
</evidence>
<dbReference type="PANTHER" id="PTHR30614">
    <property type="entry name" value="MEMBRANE COMPONENT OF AMINO ACID ABC TRANSPORTER"/>
    <property type="match status" value="1"/>
</dbReference>
<feature type="transmembrane region" description="Helical" evidence="11">
    <location>
        <begin position="248"/>
        <end position="270"/>
    </location>
</feature>
<dbReference type="AlphaFoldDB" id="A0A0J1GUM7"/>
<comment type="function">
    <text evidence="1">Part of the binding-protein-dependent transport system for glutamine; probably responsible for the translocation of the substrate across the membrane.</text>
</comment>
<feature type="transmembrane region" description="Helical" evidence="11">
    <location>
        <begin position="21"/>
        <end position="43"/>
    </location>
</feature>
<keyword evidence="8" id="KW-0029">Amino-acid transport</keyword>
<dbReference type="PROSITE" id="PS50928">
    <property type="entry name" value="ABC_TM1"/>
    <property type="match status" value="1"/>
</dbReference>
<dbReference type="EMBL" id="LDOT01000034">
    <property type="protein sequence ID" value="KLV03371.1"/>
    <property type="molecule type" value="Genomic_DNA"/>
</dbReference>
<evidence type="ECO:0000256" key="11">
    <source>
        <dbReference type="RuleBase" id="RU363032"/>
    </source>
</evidence>
<organism evidence="13 14">
    <name type="scientific">Photobacterium aquae</name>
    <dbReference type="NCBI Taxonomy" id="1195763"/>
    <lineage>
        <taxon>Bacteria</taxon>
        <taxon>Pseudomonadati</taxon>
        <taxon>Pseudomonadota</taxon>
        <taxon>Gammaproteobacteria</taxon>
        <taxon>Vibrionales</taxon>
        <taxon>Vibrionaceae</taxon>
        <taxon>Photobacterium</taxon>
    </lineage>
</organism>